<feature type="transmembrane region" description="Helical" evidence="7">
    <location>
        <begin position="77"/>
        <end position="96"/>
    </location>
</feature>
<evidence type="ECO:0000313" key="8">
    <source>
        <dbReference type="EMBL" id="GAA2116431.1"/>
    </source>
</evidence>
<feature type="transmembrane region" description="Helical" evidence="7">
    <location>
        <begin position="108"/>
        <end position="132"/>
    </location>
</feature>
<keyword evidence="3" id="KW-1003">Cell membrane</keyword>
<evidence type="ECO:0000256" key="2">
    <source>
        <dbReference type="ARBA" id="ARBA00022448"/>
    </source>
</evidence>
<name>A0ABN2XR07_9ACTN</name>
<keyword evidence="5 7" id="KW-1133">Transmembrane helix</keyword>
<dbReference type="InterPro" id="IPR036259">
    <property type="entry name" value="MFS_trans_sf"/>
</dbReference>
<feature type="transmembrane region" description="Helical" evidence="7">
    <location>
        <begin position="314"/>
        <end position="336"/>
    </location>
</feature>
<evidence type="ECO:0000256" key="6">
    <source>
        <dbReference type="ARBA" id="ARBA00023136"/>
    </source>
</evidence>
<protein>
    <submittedName>
        <fullName evidence="8">MFS transporter</fullName>
    </submittedName>
</protein>
<dbReference type="RefSeq" id="WP_344302192.1">
    <property type="nucleotide sequence ID" value="NZ_BAAAQQ010000002.1"/>
</dbReference>
<keyword evidence="9" id="KW-1185">Reference proteome</keyword>
<dbReference type="PANTHER" id="PTHR23513">
    <property type="entry name" value="INTEGRAL MEMBRANE EFFLUX PROTEIN-RELATED"/>
    <property type="match status" value="1"/>
</dbReference>
<feature type="transmembrane region" description="Helical" evidence="7">
    <location>
        <begin position="357"/>
        <end position="378"/>
    </location>
</feature>
<dbReference type="Proteomes" id="UP001500575">
    <property type="component" value="Unassembled WGS sequence"/>
</dbReference>
<feature type="transmembrane region" description="Helical" evidence="7">
    <location>
        <begin position="144"/>
        <end position="164"/>
    </location>
</feature>
<dbReference type="Pfam" id="PF05977">
    <property type="entry name" value="MFS_3"/>
    <property type="match status" value="1"/>
</dbReference>
<dbReference type="Gene3D" id="1.20.1250.20">
    <property type="entry name" value="MFS general substrate transporter like domains"/>
    <property type="match status" value="1"/>
</dbReference>
<feature type="transmembrane region" description="Helical" evidence="7">
    <location>
        <begin position="45"/>
        <end position="65"/>
    </location>
</feature>
<comment type="caution">
    <text evidence="8">The sequence shown here is derived from an EMBL/GenBank/DDBJ whole genome shotgun (WGS) entry which is preliminary data.</text>
</comment>
<keyword evidence="4 7" id="KW-0812">Transmembrane</keyword>
<feature type="transmembrane region" description="Helical" evidence="7">
    <location>
        <begin position="261"/>
        <end position="279"/>
    </location>
</feature>
<evidence type="ECO:0000256" key="7">
    <source>
        <dbReference type="SAM" id="Phobius"/>
    </source>
</evidence>
<organism evidence="8 9">
    <name type="scientific">Nocardioides bigeumensis</name>
    <dbReference type="NCBI Taxonomy" id="433657"/>
    <lineage>
        <taxon>Bacteria</taxon>
        <taxon>Bacillati</taxon>
        <taxon>Actinomycetota</taxon>
        <taxon>Actinomycetes</taxon>
        <taxon>Propionibacteriales</taxon>
        <taxon>Nocardioidaceae</taxon>
        <taxon>Nocardioides</taxon>
    </lineage>
</organism>
<sequence length="418" mass="44137">MADPGLLQDKEFVRYLVSRGLSGFGSMATYIALPVLVYRTSDDPGLTALVVALEATPYLLFGLLSGALTDRWNRQRVMVAADLLSAALLLTIPAAAALDALTLPHVMAVAFLGPTIGVFFDGAVFGAIPMLVGRSRIAEANSYAWSLQSAIEIVAPAAVGALLAVVAPAWLLGFDSVTFLVSAMLLARIGRPMWDAARPRDPLSVRVVVRDVREGLAFLLRHEGVRSMTVIGTLMMISTGGYMALTVVWLDRVLGLGTEGWRFGITYVAWAIGGLAASLSIPHLVRFVRPARITLVAVPISAAVGVVTSRVTLWWLAALLYLVWAAALTLVVVNSISYRQAVTPEHLQGRVNTAGRMLSWGVGWTGGAALSGVVVGAIGVRPTGLAFAGIACLAAVFAWASPLRRIAVEPSTSVRVGA</sequence>
<dbReference type="SUPFAM" id="SSF103473">
    <property type="entry name" value="MFS general substrate transporter"/>
    <property type="match status" value="1"/>
</dbReference>
<accession>A0ABN2XR07</accession>
<evidence type="ECO:0000256" key="1">
    <source>
        <dbReference type="ARBA" id="ARBA00004651"/>
    </source>
</evidence>
<dbReference type="InterPro" id="IPR010290">
    <property type="entry name" value="TM_effector"/>
</dbReference>
<dbReference type="CDD" id="cd06173">
    <property type="entry name" value="MFS_MefA_like"/>
    <property type="match status" value="1"/>
</dbReference>
<evidence type="ECO:0000256" key="5">
    <source>
        <dbReference type="ARBA" id="ARBA00022989"/>
    </source>
</evidence>
<dbReference type="PANTHER" id="PTHR23513:SF6">
    <property type="entry name" value="MAJOR FACILITATOR SUPERFAMILY ASSOCIATED DOMAIN-CONTAINING PROTEIN"/>
    <property type="match status" value="1"/>
</dbReference>
<keyword evidence="6 7" id="KW-0472">Membrane</keyword>
<proteinExistence type="predicted"/>
<dbReference type="EMBL" id="BAAAQQ010000002">
    <property type="protein sequence ID" value="GAA2116431.1"/>
    <property type="molecule type" value="Genomic_DNA"/>
</dbReference>
<comment type="subcellular location">
    <subcellularLocation>
        <location evidence="1">Cell membrane</location>
        <topology evidence="1">Multi-pass membrane protein</topology>
    </subcellularLocation>
</comment>
<reference evidence="8 9" key="1">
    <citation type="journal article" date="2019" name="Int. J. Syst. Evol. Microbiol.">
        <title>The Global Catalogue of Microorganisms (GCM) 10K type strain sequencing project: providing services to taxonomists for standard genome sequencing and annotation.</title>
        <authorList>
            <consortium name="The Broad Institute Genomics Platform"/>
            <consortium name="The Broad Institute Genome Sequencing Center for Infectious Disease"/>
            <person name="Wu L."/>
            <person name="Ma J."/>
        </authorList>
    </citation>
    <scope>NUCLEOTIDE SEQUENCE [LARGE SCALE GENOMIC DNA]</scope>
    <source>
        <strain evidence="8 9">JCM 16021</strain>
    </source>
</reference>
<gene>
    <name evidence="8" type="ORF">GCM10009843_06630</name>
</gene>
<evidence type="ECO:0000256" key="4">
    <source>
        <dbReference type="ARBA" id="ARBA00022692"/>
    </source>
</evidence>
<keyword evidence="2" id="KW-0813">Transport</keyword>
<evidence type="ECO:0000256" key="3">
    <source>
        <dbReference type="ARBA" id="ARBA00022475"/>
    </source>
</evidence>
<feature type="transmembrane region" description="Helical" evidence="7">
    <location>
        <begin position="384"/>
        <end position="403"/>
    </location>
</feature>
<evidence type="ECO:0000313" key="9">
    <source>
        <dbReference type="Proteomes" id="UP001500575"/>
    </source>
</evidence>
<feature type="transmembrane region" description="Helical" evidence="7">
    <location>
        <begin position="12"/>
        <end position="33"/>
    </location>
</feature>
<feature type="transmembrane region" description="Helical" evidence="7">
    <location>
        <begin position="228"/>
        <end position="249"/>
    </location>
</feature>